<dbReference type="SUPFAM" id="SSF55874">
    <property type="entry name" value="ATPase domain of HSP90 chaperone/DNA topoisomerase II/histidine kinase"/>
    <property type="match status" value="1"/>
</dbReference>
<dbReference type="InterPro" id="IPR005467">
    <property type="entry name" value="His_kinase_dom"/>
</dbReference>
<dbReference type="InterPro" id="IPR011006">
    <property type="entry name" value="CheY-like_superfamily"/>
</dbReference>
<evidence type="ECO:0000256" key="6">
    <source>
        <dbReference type="ARBA" id="ARBA00022777"/>
    </source>
</evidence>
<feature type="domain" description="Response regulatory" evidence="11">
    <location>
        <begin position="406"/>
        <end position="523"/>
    </location>
</feature>
<accession>A0A562RFF2</accession>
<evidence type="ECO:0000256" key="4">
    <source>
        <dbReference type="ARBA" id="ARBA00022679"/>
    </source>
</evidence>
<dbReference type="SUPFAM" id="SSF52172">
    <property type="entry name" value="CheY-like"/>
    <property type="match status" value="1"/>
</dbReference>
<dbReference type="Pfam" id="PF13426">
    <property type="entry name" value="PAS_9"/>
    <property type="match status" value="1"/>
</dbReference>
<comment type="caution">
    <text evidence="13">The sequence shown here is derived from an EMBL/GenBank/DDBJ whole genome shotgun (WGS) entry which is preliminary data.</text>
</comment>
<evidence type="ECO:0000256" key="7">
    <source>
        <dbReference type="ARBA" id="ARBA00022840"/>
    </source>
</evidence>
<dbReference type="Gene3D" id="1.10.287.130">
    <property type="match status" value="1"/>
</dbReference>
<keyword evidence="4" id="KW-0808">Transferase</keyword>
<sequence length="523" mass="58644">MSGDTETENLRRENERLRIRLRKMEERYTMTLDSISEIYFETDTSGRLTFFNQSLCNITGFSKGVLHGKVARDLCPRESAIRLEEIFRNTLEKKESHALSLLEVFHKKGHTVPLEISVSLIQSAELKLHGFRGVARDISSKIAAEKEKALFEEQLQQAQKLEAIGTLAAGIAHDFNNLLMGIQGNTSLLMLHTEPETPAWKRLLKIEEQVRHGANLTRQLLGFSRDQEGKRAICDINTLVQDTGLIFSRTHKNIQMHQQLSSQICPVMADTSQIREVLLYIFINAATHGMPDGGDLFVETDRVFLKENHTRPHRLPAGEYLRILIRDTGKGMDEKTRKRAFDPFFSTLEKGQGTGMGLASTFSIIKNHHGIISIDSHRGQGCTFMIHLPCSSHQTRGILPSSAIKTILLVDDEEMILSVATDLLEELGYEVIAASGGQEAIDLFDRYSDIIDLVILDLVMPGMDGKKTMQALRERAPSLPVLISSGYEKAHLESEEIILSEINAFLQKPFTLKGLKEAIAELG</sequence>
<dbReference type="PANTHER" id="PTHR43065">
    <property type="entry name" value="SENSOR HISTIDINE KINASE"/>
    <property type="match status" value="1"/>
</dbReference>
<evidence type="ECO:0000313" key="13">
    <source>
        <dbReference type="EMBL" id="TWI67807.1"/>
    </source>
</evidence>
<evidence type="ECO:0000256" key="8">
    <source>
        <dbReference type="ARBA" id="ARBA00023012"/>
    </source>
</evidence>
<name>A0A562RFF2_9BACT</name>
<keyword evidence="5" id="KW-0547">Nucleotide-binding</keyword>
<dbReference type="Gene3D" id="3.30.450.20">
    <property type="entry name" value="PAS domain"/>
    <property type="match status" value="1"/>
</dbReference>
<dbReference type="Gene3D" id="3.40.50.2300">
    <property type="match status" value="1"/>
</dbReference>
<dbReference type="SUPFAM" id="SSF55785">
    <property type="entry name" value="PYP-like sensor domain (PAS domain)"/>
    <property type="match status" value="1"/>
</dbReference>
<dbReference type="PROSITE" id="PS50110">
    <property type="entry name" value="RESPONSE_REGULATORY"/>
    <property type="match status" value="1"/>
</dbReference>
<keyword evidence="3 9" id="KW-0597">Phosphoprotein</keyword>
<dbReference type="PROSITE" id="PS50109">
    <property type="entry name" value="HIS_KIN"/>
    <property type="match status" value="1"/>
</dbReference>
<gene>
    <name evidence="13" type="ORF">LZ24_02736</name>
</gene>
<dbReference type="GO" id="GO:0000155">
    <property type="term" value="F:phosphorelay sensor kinase activity"/>
    <property type="evidence" value="ECO:0007669"/>
    <property type="project" value="InterPro"/>
</dbReference>
<proteinExistence type="predicted"/>
<evidence type="ECO:0000259" key="12">
    <source>
        <dbReference type="PROSITE" id="PS50112"/>
    </source>
</evidence>
<dbReference type="Gene3D" id="3.30.565.10">
    <property type="entry name" value="Histidine kinase-like ATPase, C-terminal domain"/>
    <property type="match status" value="1"/>
</dbReference>
<dbReference type="EC" id="2.7.13.3" evidence="2"/>
<organism evidence="13 14">
    <name type="scientific">Desulfobotulus alkaliphilus</name>
    <dbReference type="NCBI Taxonomy" id="622671"/>
    <lineage>
        <taxon>Bacteria</taxon>
        <taxon>Pseudomonadati</taxon>
        <taxon>Thermodesulfobacteriota</taxon>
        <taxon>Desulfobacteria</taxon>
        <taxon>Desulfobacterales</taxon>
        <taxon>Desulfobacteraceae</taxon>
        <taxon>Desulfobotulus</taxon>
    </lineage>
</organism>
<dbReference type="PRINTS" id="PR00344">
    <property type="entry name" value="BCTRLSENSOR"/>
</dbReference>
<feature type="domain" description="Histidine kinase" evidence="10">
    <location>
        <begin position="170"/>
        <end position="392"/>
    </location>
</feature>
<dbReference type="Pfam" id="PF00072">
    <property type="entry name" value="Response_reg"/>
    <property type="match status" value="1"/>
</dbReference>
<protein>
    <recommendedName>
        <fullName evidence="2">histidine kinase</fullName>
        <ecNumber evidence="2">2.7.13.3</ecNumber>
    </recommendedName>
</protein>
<dbReference type="RefSeq" id="WP_144685976.1">
    <property type="nucleotide sequence ID" value="NZ_VLLC01000025.1"/>
</dbReference>
<dbReference type="InterPro" id="IPR036890">
    <property type="entry name" value="HATPase_C_sf"/>
</dbReference>
<dbReference type="SMART" id="SM00387">
    <property type="entry name" value="HATPase_c"/>
    <property type="match status" value="1"/>
</dbReference>
<evidence type="ECO:0000256" key="1">
    <source>
        <dbReference type="ARBA" id="ARBA00000085"/>
    </source>
</evidence>
<evidence type="ECO:0000259" key="10">
    <source>
        <dbReference type="PROSITE" id="PS50109"/>
    </source>
</evidence>
<evidence type="ECO:0000313" key="14">
    <source>
        <dbReference type="Proteomes" id="UP000318307"/>
    </source>
</evidence>
<dbReference type="SMART" id="SM00091">
    <property type="entry name" value="PAS"/>
    <property type="match status" value="1"/>
</dbReference>
<dbReference type="GO" id="GO:0005524">
    <property type="term" value="F:ATP binding"/>
    <property type="evidence" value="ECO:0007669"/>
    <property type="project" value="UniProtKB-KW"/>
</dbReference>
<dbReference type="PANTHER" id="PTHR43065:SF46">
    <property type="entry name" value="C4-DICARBOXYLATE TRANSPORT SENSOR PROTEIN DCTB"/>
    <property type="match status" value="1"/>
</dbReference>
<dbReference type="Proteomes" id="UP000318307">
    <property type="component" value="Unassembled WGS sequence"/>
</dbReference>
<dbReference type="Pfam" id="PF00512">
    <property type="entry name" value="HisKA"/>
    <property type="match status" value="1"/>
</dbReference>
<feature type="modified residue" description="4-aspartylphosphate" evidence="9">
    <location>
        <position position="457"/>
    </location>
</feature>
<dbReference type="Pfam" id="PF02518">
    <property type="entry name" value="HATPase_c"/>
    <property type="match status" value="1"/>
</dbReference>
<dbReference type="InterPro" id="IPR003661">
    <property type="entry name" value="HisK_dim/P_dom"/>
</dbReference>
<dbReference type="NCBIfam" id="TIGR00229">
    <property type="entry name" value="sensory_box"/>
    <property type="match status" value="1"/>
</dbReference>
<reference evidence="13 14" key="1">
    <citation type="submission" date="2019-07" db="EMBL/GenBank/DDBJ databases">
        <title>Genome sequencing of 100 strains of the haloalkaliphilic chemolithoautotrophic sulfur-oxidizing bacterium Thioalkalivibrio.</title>
        <authorList>
            <person name="Muyzer G."/>
        </authorList>
    </citation>
    <scope>NUCLEOTIDE SEQUENCE [LARGE SCALE GENOMIC DNA]</scope>
    <source>
        <strain evidence="13 14">ASO4-4</strain>
    </source>
</reference>
<keyword evidence="6" id="KW-0418">Kinase</keyword>
<dbReference type="InterPro" id="IPR036097">
    <property type="entry name" value="HisK_dim/P_sf"/>
</dbReference>
<evidence type="ECO:0000256" key="2">
    <source>
        <dbReference type="ARBA" id="ARBA00012438"/>
    </source>
</evidence>
<feature type="domain" description="PAS" evidence="12">
    <location>
        <begin position="24"/>
        <end position="94"/>
    </location>
</feature>
<dbReference type="PROSITE" id="PS50112">
    <property type="entry name" value="PAS"/>
    <property type="match status" value="1"/>
</dbReference>
<dbReference type="CDD" id="cd00130">
    <property type="entry name" value="PAS"/>
    <property type="match status" value="1"/>
</dbReference>
<dbReference type="OrthoDB" id="9761263at2"/>
<dbReference type="InterPro" id="IPR001789">
    <property type="entry name" value="Sig_transdc_resp-reg_receiver"/>
</dbReference>
<dbReference type="InterPro" id="IPR035965">
    <property type="entry name" value="PAS-like_dom_sf"/>
</dbReference>
<dbReference type="SUPFAM" id="SSF47384">
    <property type="entry name" value="Homodimeric domain of signal transducing histidine kinase"/>
    <property type="match status" value="1"/>
</dbReference>
<evidence type="ECO:0000259" key="11">
    <source>
        <dbReference type="PROSITE" id="PS50110"/>
    </source>
</evidence>
<keyword evidence="8" id="KW-0902">Two-component regulatory system</keyword>
<keyword evidence="14" id="KW-1185">Reference proteome</keyword>
<dbReference type="InterPro" id="IPR004358">
    <property type="entry name" value="Sig_transdc_His_kin-like_C"/>
</dbReference>
<dbReference type="SMART" id="SM00448">
    <property type="entry name" value="REC"/>
    <property type="match status" value="1"/>
</dbReference>
<keyword evidence="7" id="KW-0067">ATP-binding</keyword>
<dbReference type="CDD" id="cd00082">
    <property type="entry name" value="HisKA"/>
    <property type="match status" value="1"/>
</dbReference>
<evidence type="ECO:0000256" key="9">
    <source>
        <dbReference type="PROSITE-ProRule" id="PRU00169"/>
    </source>
</evidence>
<dbReference type="EMBL" id="VLLC01000025">
    <property type="protein sequence ID" value="TWI67807.1"/>
    <property type="molecule type" value="Genomic_DNA"/>
</dbReference>
<comment type="catalytic activity">
    <reaction evidence="1">
        <text>ATP + protein L-histidine = ADP + protein N-phospho-L-histidine.</text>
        <dbReference type="EC" id="2.7.13.3"/>
    </reaction>
</comment>
<dbReference type="InterPro" id="IPR000014">
    <property type="entry name" value="PAS"/>
</dbReference>
<evidence type="ECO:0000256" key="5">
    <source>
        <dbReference type="ARBA" id="ARBA00022741"/>
    </source>
</evidence>
<evidence type="ECO:0000256" key="3">
    <source>
        <dbReference type="ARBA" id="ARBA00022553"/>
    </source>
</evidence>
<dbReference type="InterPro" id="IPR003594">
    <property type="entry name" value="HATPase_dom"/>
</dbReference>
<dbReference type="SMART" id="SM00388">
    <property type="entry name" value="HisKA"/>
    <property type="match status" value="1"/>
</dbReference>
<dbReference type="AlphaFoldDB" id="A0A562RFF2"/>